<name>A0AA39K6V0_ARMTA</name>
<proteinExistence type="predicted"/>
<sequence>MRPSVRAYPDPTSTVNGNACYQLVGIVYFGNSHFTARYVDPDRVIWFNDGMIQGRRAIREGGIDITDMPLDPNGKTPDAFIYKRCTG</sequence>
<gene>
    <name evidence="1" type="ORF">EV420DRAFT_551537</name>
</gene>
<protein>
    <submittedName>
        <fullName evidence="1">Uncharacterized protein</fullName>
    </submittedName>
</protein>
<accession>A0AA39K6V0</accession>
<dbReference type="Proteomes" id="UP001175211">
    <property type="component" value="Unassembled WGS sequence"/>
</dbReference>
<comment type="caution">
    <text evidence="1">The sequence shown here is derived from an EMBL/GenBank/DDBJ whole genome shotgun (WGS) entry which is preliminary data.</text>
</comment>
<dbReference type="AlphaFoldDB" id="A0AA39K6V0"/>
<dbReference type="RefSeq" id="XP_060329100.1">
    <property type="nucleotide sequence ID" value="XM_060482539.1"/>
</dbReference>
<reference evidence="1" key="1">
    <citation type="submission" date="2023-06" db="EMBL/GenBank/DDBJ databases">
        <authorList>
            <consortium name="Lawrence Berkeley National Laboratory"/>
            <person name="Ahrendt S."/>
            <person name="Sahu N."/>
            <person name="Indic B."/>
            <person name="Wong-Bajracharya J."/>
            <person name="Merenyi Z."/>
            <person name="Ke H.-M."/>
            <person name="Monk M."/>
            <person name="Kocsube S."/>
            <person name="Drula E."/>
            <person name="Lipzen A."/>
            <person name="Balint B."/>
            <person name="Henrissat B."/>
            <person name="Andreopoulos B."/>
            <person name="Martin F.M."/>
            <person name="Harder C.B."/>
            <person name="Rigling D."/>
            <person name="Ford K.L."/>
            <person name="Foster G.D."/>
            <person name="Pangilinan J."/>
            <person name="Papanicolaou A."/>
            <person name="Barry K."/>
            <person name="LaButti K."/>
            <person name="Viragh M."/>
            <person name="Koriabine M."/>
            <person name="Yan M."/>
            <person name="Riley R."/>
            <person name="Champramary S."/>
            <person name="Plett K.L."/>
            <person name="Tsai I.J."/>
            <person name="Slot J."/>
            <person name="Sipos G."/>
            <person name="Plett J."/>
            <person name="Nagy L.G."/>
            <person name="Grigoriev I.V."/>
        </authorList>
    </citation>
    <scope>NUCLEOTIDE SEQUENCE</scope>
    <source>
        <strain evidence="1">CCBAS 213</strain>
    </source>
</reference>
<dbReference type="GeneID" id="85366087"/>
<dbReference type="EMBL" id="JAUEPS010000024">
    <property type="protein sequence ID" value="KAK0455590.1"/>
    <property type="molecule type" value="Genomic_DNA"/>
</dbReference>
<keyword evidence="2" id="KW-1185">Reference proteome</keyword>
<evidence type="ECO:0000313" key="2">
    <source>
        <dbReference type="Proteomes" id="UP001175211"/>
    </source>
</evidence>
<organism evidence="1 2">
    <name type="scientific">Armillaria tabescens</name>
    <name type="common">Ringless honey mushroom</name>
    <name type="synonym">Agaricus tabescens</name>
    <dbReference type="NCBI Taxonomy" id="1929756"/>
    <lineage>
        <taxon>Eukaryota</taxon>
        <taxon>Fungi</taxon>
        <taxon>Dikarya</taxon>
        <taxon>Basidiomycota</taxon>
        <taxon>Agaricomycotina</taxon>
        <taxon>Agaricomycetes</taxon>
        <taxon>Agaricomycetidae</taxon>
        <taxon>Agaricales</taxon>
        <taxon>Marasmiineae</taxon>
        <taxon>Physalacriaceae</taxon>
        <taxon>Desarmillaria</taxon>
    </lineage>
</organism>
<evidence type="ECO:0000313" key="1">
    <source>
        <dbReference type="EMBL" id="KAK0455590.1"/>
    </source>
</evidence>